<protein>
    <submittedName>
        <fullName evidence="1">Uncharacterized protein</fullName>
    </submittedName>
</protein>
<dbReference type="EMBL" id="FWZT01000002">
    <property type="protein sequence ID" value="SME95222.1"/>
    <property type="molecule type" value="Genomic_DNA"/>
</dbReference>
<dbReference type="Proteomes" id="UP000192907">
    <property type="component" value="Unassembled WGS sequence"/>
</dbReference>
<evidence type="ECO:0000313" key="2">
    <source>
        <dbReference type="Proteomes" id="UP000192907"/>
    </source>
</evidence>
<proteinExistence type="predicted"/>
<dbReference type="RefSeq" id="WP_132315394.1">
    <property type="nucleotide sequence ID" value="NZ_FWZT01000002.1"/>
</dbReference>
<name>A0A1Y6B7U0_9BACT</name>
<sequence>MTKNLFYAMMLSTSAFGTDILSPNENQRWLGHGYNVQEQRIVSECITGKVISIDLEKTNLKVGYGESLSDFIERYNGRLRGSIDLGIISGKASREFLIRNTETNKSASAIWLIDYQSHVESLINPRLNEIGNEARLLDPDEKSKICGNRVVHSQEIGAKTLLSLNLRFNSSEKYRWFKTKVKASAFGGLVKKSKTTIEEFQEFAEEGLLEVSALQIGGDTKELDRLKSAGQISCKTNDMEPCIDTFNRLFEYVRSRQYRMSLSDKSNLASFVLATDSYEQLAIFDY</sequence>
<dbReference type="AlphaFoldDB" id="A0A1Y6B7U0"/>
<reference evidence="2" key="1">
    <citation type="submission" date="2017-04" db="EMBL/GenBank/DDBJ databases">
        <authorList>
            <person name="Varghese N."/>
            <person name="Submissions S."/>
        </authorList>
    </citation>
    <scope>NUCLEOTIDE SEQUENCE [LARGE SCALE GENOMIC DNA]</scope>
    <source>
        <strain evidence="2">RKEM611</strain>
    </source>
</reference>
<dbReference type="OrthoDB" id="6194491at2"/>
<dbReference type="STRING" id="1513793.SAMN06296036_102185"/>
<organism evidence="1 2">
    <name type="scientific">Pseudobacteriovorax antillogorgiicola</name>
    <dbReference type="NCBI Taxonomy" id="1513793"/>
    <lineage>
        <taxon>Bacteria</taxon>
        <taxon>Pseudomonadati</taxon>
        <taxon>Bdellovibrionota</taxon>
        <taxon>Oligoflexia</taxon>
        <taxon>Oligoflexales</taxon>
        <taxon>Pseudobacteriovoracaceae</taxon>
        <taxon>Pseudobacteriovorax</taxon>
    </lineage>
</organism>
<gene>
    <name evidence="1" type="ORF">SAMN06296036_102185</name>
</gene>
<keyword evidence="2" id="KW-1185">Reference proteome</keyword>
<evidence type="ECO:0000313" key="1">
    <source>
        <dbReference type="EMBL" id="SME95222.1"/>
    </source>
</evidence>
<accession>A0A1Y6B7U0</accession>